<proteinExistence type="predicted"/>
<feature type="signal peptide" evidence="1">
    <location>
        <begin position="1"/>
        <end position="28"/>
    </location>
</feature>
<protein>
    <recommendedName>
        <fullName evidence="4">Lipoprotein</fullName>
    </recommendedName>
</protein>
<dbReference type="PROSITE" id="PS51257">
    <property type="entry name" value="PROKAR_LIPOPROTEIN"/>
    <property type="match status" value="1"/>
</dbReference>
<reference evidence="2 3" key="1">
    <citation type="submission" date="2021-08" db="EMBL/GenBank/DDBJ databases">
        <authorList>
            <person name="Tuo L."/>
        </authorList>
    </citation>
    <scope>NUCLEOTIDE SEQUENCE [LARGE SCALE GENOMIC DNA]</scope>
    <source>
        <strain evidence="2 3">JCM 31229</strain>
    </source>
</reference>
<dbReference type="RefSeq" id="WP_222992263.1">
    <property type="nucleotide sequence ID" value="NZ_JAINVV010000011.1"/>
</dbReference>
<feature type="chain" id="PRO_5045914883" description="Lipoprotein" evidence="1">
    <location>
        <begin position="29"/>
        <end position="145"/>
    </location>
</feature>
<dbReference type="EMBL" id="JAINVV010000011">
    <property type="protein sequence ID" value="MBY8825161.1"/>
    <property type="molecule type" value="Genomic_DNA"/>
</dbReference>
<evidence type="ECO:0000313" key="2">
    <source>
        <dbReference type="EMBL" id="MBY8825161.1"/>
    </source>
</evidence>
<keyword evidence="1" id="KW-0732">Signal</keyword>
<comment type="caution">
    <text evidence="2">The sequence shown here is derived from an EMBL/GenBank/DDBJ whole genome shotgun (WGS) entry which is preliminary data.</text>
</comment>
<accession>A0ABS7PUX2</accession>
<sequence>MRTSLPFLAIAAGLLLAGCSGGDPSTNAADNGATPPNAAAHSSAATAGVGPADVEFAYRCRGLLSAASASSRILPAGETPPELARITMKAVAWWTGEAARRDDAAGIGADKRAELISGTTRVFVSRARLEEALPVIRDCLAQMPG</sequence>
<name>A0ABS7PUX2_9SPHN</name>
<evidence type="ECO:0000256" key="1">
    <source>
        <dbReference type="SAM" id="SignalP"/>
    </source>
</evidence>
<evidence type="ECO:0008006" key="4">
    <source>
        <dbReference type="Google" id="ProtNLM"/>
    </source>
</evidence>
<keyword evidence="3" id="KW-1185">Reference proteome</keyword>
<organism evidence="2 3">
    <name type="scientific">Sphingomonas colocasiae</name>
    <dbReference type="NCBI Taxonomy" id="1848973"/>
    <lineage>
        <taxon>Bacteria</taxon>
        <taxon>Pseudomonadati</taxon>
        <taxon>Pseudomonadota</taxon>
        <taxon>Alphaproteobacteria</taxon>
        <taxon>Sphingomonadales</taxon>
        <taxon>Sphingomonadaceae</taxon>
        <taxon>Sphingomonas</taxon>
    </lineage>
</organism>
<dbReference type="Proteomes" id="UP000706039">
    <property type="component" value="Unassembled WGS sequence"/>
</dbReference>
<gene>
    <name evidence="2" type="ORF">K7G82_22860</name>
</gene>
<evidence type="ECO:0000313" key="3">
    <source>
        <dbReference type="Proteomes" id="UP000706039"/>
    </source>
</evidence>